<evidence type="ECO:0000313" key="3">
    <source>
        <dbReference type="EMBL" id="GAA1554653.1"/>
    </source>
</evidence>
<dbReference type="EMBL" id="BAAAOS010000006">
    <property type="protein sequence ID" value="GAA1554653.1"/>
    <property type="molecule type" value="Genomic_DNA"/>
</dbReference>
<dbReference type="InterPro" id="IPR040980">
    <property type="entry name" value="SWI2_SNF2"/>
</dbReference>
<accession>A0ABP4N753</accession>
<protein>
    <submittedName>
        <fullName evidence="3">DEAD/DEAH box helicase family protein</fullName>
    </submittedName>
</protein>
<dbReference type="PANTHER" id="PTHR42927:SF1">
    <property type="entry name" value="HELICASE SUPERFAMILY 1 AND 2 DOMAIN-CONTAINING PROTEIN"/>
    <property type="match status" value="1"/>
</dbReference>
<dbReference type="Pfam" id="PF18766">
    <property type="entry name" value="SWI2_SNF2"/>
    <property type="match status" value="1"/>
</dbReference>
<name>A0ABP4N753_9ACTN</name>
<dbReference type="Proteomes" id="UP001500393">
    <property type="component" value="Unassembled WGS sequence"/>
</dbReference>
<dbReference type="InterPro" id="IPR027417">
    <property type="entry name" value="P-loop_NTPase"/>
</dbReference>
<dbReference type="CDD" id="cd22332">
    <property type="entry name" value="HsdR_N"/>
    <property type="match status" value="1"/>
</dbReference>
<keyword evidence="3" id="KW-0378">Hydrolase</keyword>
<evidence type="ECO:0000256" key="1">
    <source>
        <dbReference type="SAM" id="MobiDB-lite"/>
    </source>
</evidence>
<dbReference type="GO" id="GO:0004386">
    <property type="term" value="F:helicase activity"/>
    <property type="evidence" value="ECO:0007669"/>
    <property type="project" value="UniProtKB-KW"/>
</dbReference>
<organism evidence="3 4">
    <name type="scientific">Kribbella sancticallisti</name>
    <dbReference type="NCBI Taxonomy" id="460087"/>
    <lineage>
        <taxon>Bacteria</taxon>
        <taxon>Bacillati</taxon>
        <taxon>Actinomycetota</taxon>
        <taxon>Actinomycetes</taxon>
        <taxon>Propionibacteriales</taxon>
        <taxon>Kribbellaceae</taxon>
        <taxon>Kribbella</taxon>
    </lineage>
</organism>
<dbReference type="PANTHER" id="PTHR42927">
    <property type="entry name" value="HELICASE SUPERFAMILY 1 AND 2 DOMAIN-CONTAINING PROTEIN"/>
    <property type="match status" value="1"/>
</dbReference>
<keyword evidence="3" id="KW-0067">ATP-binding</keyword>
<reference evidence="4" key="1">
    <citation type="journal article" date="2019" name="Int. J. Syst. Evol. Microbiol.">
        <title>The Global Catalogue of Microorganisms (GCM) 10K type strain sequencing project: providing services to taxonomists for standard genome sequencing and annotation.</title>
        <authorList>
            <consortium name="The Broad Institute Genomics Platform"/>
            <consortium name="The Broad Institute Genome Sequencing Center for Infectious Disease"/>
            <person name="Wu L."/>
            <person name="Ma J."/>
        </authorList>
    </citation>
    <scope>NUCLEOTIDE SEQUENCE [LARGE SCALE GENOMIC DNA]</scope>
    <source>
        <strain evidence="4">JCM 14969</strain>
    </source>
</reference>
<dbReference type="SMART" id="SM00487">
    <property type="entry name" value="DEXDc"/>
    <property type="match status" value="1"/>
</dbReference>
<evidence type="ECO:0000313" key="4">
    <source>
        <dbReference type="Proteomes" id="UP001500393"/>
    </source>
</evidence>
<dbReference type="Gene3D" id="3.40.50.300">
    <property type="entry name" value="P-loop containing nucleotide triphosphate hydrolases"/>
    <property type="match status" value="2"/>
</dbReference>
<dbReference type="InterPro" id="IPR007409">
    <property type="entry name" value="Restrct_endonuc_type1_HsdR_N"/>
</dbReference>
<dbReference type="Pfam" id="PF22679">
    <property type="entry name" value="T1R_D3-like"/>
    <property type="match status" value="1"/>
</dbReference>
<evidence type="ECO:0000259" key="2">
    <source>
        <dbReference type="SMART" id="SM00487"/>
    </source>
</evidence>
<keyword evidence="4" id="KW-1185">Reference proteome</keyword>
<feature type="domain" description="Helicase ATP-binding" evidence="2">
    <location>
        <begin position="286"/>
        <end position="525"/>
    </location>
</feature>
<dbReference type="Gene3D" id="3.90.1570.50">
    <property type="match status" value="1"/>
</dbReference>
<dbReference type="InterPro" id="IPR014001">
    <property type="entry name" value="Helicase_ATP-bd"/>
</dbReference>
<comment type="caution">
    <text evidence="3">The sequence shown here is derived from an EMBL/GenBank/DDBJ whole genome shotgun (WGS) entry which is preliminary data.</text>
</comment>
<dbReference type="SUPFAM" id="SSF52540">
    <property type="entry name" value="P-loop containing nucleoside triphosphate hydrolases"/>
    <property type="match status" value="1"/>
</dbReference>
<keyword evidence="3" id="KW-0547">Nucleotide-binding</keyword>
<sequence>MNRMHTEEPFEEAIEGGLLASGWLKGRADTYDRELGLDGDQLVPFVRDSQPVEWDTLLQYAGGDVALAEREFLRFLAKEIDSRGVLDVLRNGVKDRGVRIRLAYFRPAHTVADDALDEYRKNRLSVTRQLRFSQENTNELDLALFVNGIPVATAELKNHLTGTTVEDAKKQYREDRDPKELLFAKRALVHFAVDPELVFLTTRLRGRDTTFLPFNQGTGGPGNTGGAGNPEVQEGGSGYRTAYLWEQVWNPDNWLDLLKRFLHVEDPKTARSKGRSNGRTSVHDRAMIFPRYHQWHAVRKLTEHAARNGSGNNYLVMHSAGSGKSNTIAWLAHRLSTLHGSAEPDALDESAVQEGRIAVNEPVFHKIVVITDRSVLDKQLQDTIYQFDHTPGVVERITGTAGSKSAEVAKALDNTATKVVIVTVQTFPYVLEGVSGLADKRIAIIVDEAHSGQSGDSVAKLKKVLRGLGAEETGDDDDPLTSSAMARGRHPNLSYFAFTATPKSKTLQLFGIDDTVGKKRAFHIYSMRQAIDEGFILDVLRNYTTYKTYWRVAKEGAEDIEVNPDKAGAELARLVYLDPATMLAHAEVILRHFYANTRKQLGGRAKAMVVTRSRESAVRMYRALHEKLDDLSMSDPGILVAFSGKLSVDGAEYTEPVMNGHMPESELPGAFAYTRADDPNAKARTGGKDGAPLRTEYRILVVADKYQTGFDQPLLTTMYVEKPLAGVAAVQTLSRLNRTHPLKNQEDLFVLDFANNAEDIQEAFKPYYEEAVTTPVDENLLYQKQRAVMDHQLIVESEMQAFVDGYLASQPSSAVEAGGRSWEQKHAGLYRHVDPAAERFKKLAAEDHDAAELFRSDLSDYVRKYGFLSQVIQYTDAELERLYLFGKHLLNRLPARQNPALDIGEVDLTHLRVSKTGEHDVGLEPEGEQELPGFDEGGGGIVKDPKTALLSELIDDFNNRYGLGLSEADKLMYEERVVAAVEDPDLQQAAIASRNEGDFEMPFNKKFQDIMVERAEVDTKFTEKYFSDSEFQGRLTREARKAAYRMIRRRHNLPDTTA</sequence>
<feature type="region of interest" description="Disordered" evidence="1">
    <location>
        <begin position="918"/>
        <end position="938"/>
    </location>
</feature>
<gene>
    <name evidence="3" type="ORF">GCM10009789_05100</name>
</gene>
<keyword evidence="3" id="KW-0347">Helicase</keyword>
<proteinExistence type="predicted"/>
<dbReference type="InterPro" id="IPR055180">
    <property type="entry name" value="HsdR_RecA-like_helicase_dom_2"/>
</dbReference>
<dbReference type="Pfam" id="PF04313">
    <property type="entry name" value="HSDR_N"/>
    <property type="match status" value="1"/>
</dbReference>